<organism evidence="1 2">
    <name type="scientific">Pseudomonas gingeri</name>
    <dbReference type="NCBI Taxonomy" id="117681"/>
    <lineage>
        <taxon>Bacteria</taxon>
        <taxon>Pseudomonadati</taxon>
        <taxon>Pseudomonadota</taxon>
        <taxon>Gammaproteobacteria</taxon>
        <taxon>Pseudomonadales</taxon>
        <taxon>Pseudomonadaceae</taxon>
        <taxon>Pseudomonas</taxon>
    </lineage>
</organism>
<sequence length="91" mass="10015">MAKPYPILPASILDELHGLNCALGTYQFMVESSIRRICTEGAPTDFESFLHGLDDMFRPLLEGFQGIESQASAFRQMGVVGICTLSDSDQE</sequence>
<gene>
    <name evidence="1" type="ORF">HX882_34365</name>
</gene>
<dbReference type="EMBL" id="JACAQB010000053">
    <property type="protein sequence ID" value="NWC00955.1"/>
    <property type="molecule type" value="Genomic_DNA"/>
</dbReference>
<dbReference type="RefSeq" id="WP_177106026.1">
    <property type="nucleotide sequence ID" value="NZ_JACAQB010000053.1"/>
</dbReference>
<proteinExistence type="predicted"/>
<protein>
    <submittedName>
        <fullName evidence="1">Uncharacterized protein</fullName>
    </submittedName>
</protein>
<dbReference type="Proteomes" id="UP000539985">
    <property type="component" value="Unassembled WGS sequence"/>
</dbReference>
<name>A0A7Y8C6H1_9PSED</name>
<dbReference type="AlphaFoldDB" id="A0A7Y8C6H1"/>
<evidence type="ECO:0000313" key="2">
    <source>
        <dbReference type="Proteomes" id="UP000539985"/>
    </source>
</evidence>
<accession>A0A7Y8C6H1</accession>
<reference evidence="1 2" key="1">
    <citation type="submission" date="2020-04" db="EMBL/GenBank/DDBJ databases">
        <title>Molecular characterization of pseudomonads from Agaricus bisporus reveal novel blotch 2 pathogens in Western Europe.</title>
        <authorList>
            <person name="Taparia T."/>
            <person name="Krijger M."/>
            <person name="Haynes E."/>
            <person name="Elpinstone J.G."/>
            <person name="Noble R."/>
            <person name="Van Der Wolf J."/>
        </authorList>
    </citation>
    <scope>NUCLEOTIDE SEQUENCE [LARGE SCALE GENOMIC DNA]</scope>
    <source>
        <strain evidence="1 2">H7001</strain>
    </source>
</reference>
<comment type="caution">
    <text evidence="1">The sequence shown here is derived from an EMBL/GenBank/DDBJ whole genome shotgun (WGS) entry which is preliminary data.</text>
</comment>
<evidence type="ECO:0000313" key="1">
    <source>
        <dbReference type="EMBL" id="NWC00955.1"/>
    </source>
</evidence>